<feature type="region of interest" description="Disordered" evidence="1">
    <location>
        <begin position="1"/>
        <end position="74"/>
    </location>
</feature>
<proteinExistence type="predicted"/>
<name>A0AAN9LRG5_CANGL</name>
<evidence type="ECO:0000313" key="2">
    <source>
        <dbReference type="EMBL" id="KAK7338767.1"/>
    </source>
</evidence>
<feature type="compositionally biased region" description="Basic and acidic residues" evidence="1">
    <location>
        <begin position="1"/>
        <end position="12"/>
    </location>
</feature>
<gene>
    <name evidence="2" type="ORF">VNO77_19398</name>
</gene>
<sequence>MRTEQAREERGTSLHGTRPWPLDKQSDNQAGGGHRKPKESSGYRHWRREEIPEEEKDEQNGEGPRALEQTSKLDAAFKTSRTLVNRAKTSMKEDLVHRCTVDVRSAPRNRGNASLVLGQTYRISLVSVPLRLALLEATDADHQGEELFVGSPTNSRPPSIDSPFKT</sequence>
<dbReference type="Proteomes" id="UP001367508">
    <property type="component" value="Unassembled WGS sequence"/>
</dbReference>
<protein>
    <submittedName>
        <fullName evidence="2">Uncharacterized protein</fullName>
    </submittedName>
</protein>
<dbReference type="AlphaFoldDB" id="A0AAN9LRG5"/>
<keyword evidence="3" id="KW-1185">Reference proteome</keyword>
<organism evidence="2 3">
    <name type="scientific">Canavalia gladiata</name>
    <name type="common">Sword bean</name>
    <name type="synonym">Dolichos gladiatus</name>
    <dbReference type="NCBI Taxonomy" id="3824"/>
    <lineage>
        <taxon>Eukaryota</taxon>
        <taxon>Viridiplantae</taxon>
        <taxon>Streptophyta</taxon>
        <taxon>Embryophyta</taxon>
        <taxon>Tracheophyta</taxon>
        <taxon>Spermatophyta</taxon>
        <taxon>Magnoliopsida</taxon>
        <taxon>eudicotyledons</taxon>
        <taxon>Gunneridae</taxon>
        <taxon>Pentapetalae</taxon>
        <taxon>rosids</taxon>
        <taxon>fabids</taxon>
        <taxon>Fabales</taxon>
        <taxon>Fabaceae</taxon>
        <taxon>Papilionoideae</taxon>
        <taxon>50 kb inversion clade</taxon>
        <taxon>NPAAA clade</taxon>
        <taxon>indigoferoid/millettioid clade</taxon>
        <taxon>Phaseoleae</taxon>
        <taxon>Canavalia</taxon>
    </lineage>
</organism>
<dbReference type="EMBL" id="JAYMYQ010000004">
    <property type="protein sequence ID" value="KAK7338767.1"/>
    <property type="molecule type" value="Genomic_DNA"/>
</dbReference>
<comment type="caution">
    <text evidence="2">The sequence shown here is derived from an EMBL/GenBank/DDBJ whole genome shotgun (WGS) entry which is preliminary data.</text>
</comment>
<feature type="region of interest" description="Disordered" evidence="1">
    <location>
        <begin position="145"/>
        <end position="166"/>
    </location>
</feature>
<evidence type="ECO:0000313" key="3">
    <source>
        <dbReference type="Proteomes" id="UP001367508"/>
    </source>
</evidence>
<feature type="compositionally biased region" description="Basic and acidic residues" evidence="1">
    <location>
        <begin position="38"/>
        <end position="50"/>
    </location>
</feature>
<evidence type="ECO:0000256" key="1">
    <source>
        <dbReference type="SAM" id="MobiDB-lite"/>
    </source>
</evidence>
<reference evidence="2 3" key="1">
    <citation type="submission" date="2024-01" db="EMBL/GenBank/DDBJ databases">
        <title>The genomes of 5 underutilized Papilionoideae crops provide insights into root nodulation and disease resistanc.</title>
        <authorList>
            <person name="Jiang F."/>
        </authorList>
    </citation>
    <scope>NUCLEOTIDE SEQUENCE [LARGE SCALE GENOMIC DNA]</scope>
    <source>
        <strain evidence="2">LVBAO_FW01</strain>
        <tissue evidence="2">Leaves</tissue>
    </source>
</reference>
<accession>A0AAN9LRG5</accession>